<evidence type="ECO:0000313" key="3">
    <source>
        <dbReference type="Proteomes" id="UP000184291"/>
    </source>
</evidence>
<dbReference type="InterPro" id="IPR056135">
    <property type="entry name" value="DUF7718"/>
</dbReference>
<name>A0A1M4RWC0_9ACTO</name>
<keyword evidence="3" id="KW-1185">Reference proteome</keyword>
<dbReference type="Proteomes" id="UP000184291">
    <property type="component" value="Unassembled WGS sequence"/>
</dbReference>
<dbReference type="Pfam" id="PF24839">
    <property type="entry name" value="DUF7718"/>
    <property type="match status" value="1"/>
</dbReference>
<organism evidence="2 3">
    <name type="scientific">Actinomyces glycerinitolerans</name>
    <dbReference type="NCBI Taxonomy" id="1892869"/>
    <lineage>
        <taxon>Bacteria</taxon>
        <taxon>Bacillati</taxon>
        <taxon>Actinomycetota</taxon>
        <taxon>Actinomycetes</taxon>
        <taxon>Actinomycetales</taxon>
        <taxon>Actinomycetaceae</taxon>
        <taxon>Actinomyces</taxon>
    </lineage>
</organism>
<reference evidence="3" key="1">
    <citation type="submission" date="2016-09" db="EMBL/GenBank/DDBJ databases">
        <authorList>
            <person name="Strepis N."/>
        </authorList>
    </citation>
    <scope>NUCLEOTIDE SEQUENCE [LARGE SCALE GENOMIC DNA]</scope>
</reference>
<sequence length="128" mass="15220">MDLPDGGYRPPPSHVCEDETYPLDVVLGGVVGTHRILVRLRTYRGRLVDYALQHEWRSEWGGDWKPVFRIDTRHGCIHSHQYHRDGARETRPIQALGRNDRAILEESYETSYTQVFDWMEQHFRSWQR</sequence>
<evidence type="ECO:0000259" key="1">
    <source>
        <dbReference type="Pfam" id="PF24839"/>
    </source>
</evidence>
<evidence type="ECO:0000313" key="2">
    <source>
        <dbReference type="EMBL" id="SHE24268.1"/>
    </source>
</evidence>
<feature type="domain" description="DUF7718" evidence="1">
    <location>
        <begin position="33"/>
        <end position="99"/>
    </location>
</feature>
<dbReference type="OrthoDB" id="4774763at2"/>
<gene>
    <name evidence="2" type="ORF">ACGLYG10_0468</name>
</gene>
<dbReference type="EMBL" id="FQTT01000001">
    <property type="protein sequence ID" value="SHE24268.1"/>
    <property type="molecule type" value="Genomic_DNA"/>
</dbReference>
<dbReference type="AlphaFoldDB" id="A0A1M4RWC0"/>
<protein>
    <recommendedName>
        <fullName evidence="1">DUF7718 domain-containing protein</fullName>
    </recommendedName>
</protein>
<dbReference type="STRING" id="1892869.ACGLYG10_0468"/>
<proteinExistence type="predicted"/>
<accession>A0A1M4RWC0</accession>
<dbReference type="RefSeq" id="WP_139240716.1">
    <property type="nucleotide sequence ID" value="NZ_FQTT01000001.1"/>
</dbReference>